<dbReference type="OrthoDB" id="247722at2157"/>
<evidence type="ECO:0000259" key="2">
    <source>
        <dbReference type="Pfam" id="PF24035"/>
    </source>
</evidence>
<evidence type="ECO:0000256" key="1">
    <source>
        <dbReference type="SAM" id="MobiDB-lite"/>
    </source>
</evidence>
<keyword evidence="4" id="KW-1185">Reference proteome</keyword>
<feature type="region of interest" description="Disordered" evidence="1">
    <location>
        <begin position="127"/>
        <end position="177"/>
    </location>
</feature>
<dbReference type="RefSeq" id="WP_058582564.1">
    <property type="nucleotide sequence ID" value="NZ_LOPU01000029.1"/>
</dbReference>
<evidence type="ECO:0000313" key="3">
    <source>
        <dbReference type="EMBL" id="KTG09412.1"/>
    </source>
</evidence>
<accession>A0A0W1R8T7</accession>
<sequence length="177" mass="19317">MGRVNEEHVGVDSALVSEATAVDDEMFAVLADRYRRFTLYALLQFEQLSLEELADVVAGWTHSADWHAVTADEREKVWLVLHHTHVPKLEAAGYVTYDRDRDELSLETVPAALYDLVVYARRHEGENRFGDAESSGKTGGDRGSDAQSGTNDGDTETDKSAGADESGPDGTNAGEES</sequence>
<feature type="domain" description="DUF7344" evidence="2">
    <location>
        <begin position="27"/>
        <end position="103"/>
    </location>
</feature>
<gene>
    <name evidence="3" type="ORF">AUR64_16680</name>
</gene>
<dbReference type="Pfam" id="PF24035">
    <property type="entry name" value="DUF7344"/>
    <property type="match status" value="1"/>
</dbReference>
<evidence type="ECO:0000313" key="4">
    <source>
        <dbReference type="Proteomes" id="UP000054387"/>
    </source>
</evidence>
<dbReference type="Proteomes" id="UP000054387">
    <property type="component" value="Unassembled WGS sequence"/>
</dbReference>
<organism evidence="3 4">
    <name type="scientific">Haloprofundus marisrubri</name>
    <dbReference type="NCBI Taxonomy" id="1514971"/>
    <lineage>
        <taxon>Archaea</taxon>
        <taxon>Methanobacteriati</taxon>
        <taxon>Methanobacteriota</taxon>
        <taxon>Stenosarchaea group</taxon>
        <taxon>Halobacteria</taxon>
        <taxon>Halobacteriales</taxon>
        <taxon>Haloferacaceae</taxon>
        <taxon>Haloprofundus</taxon>
    </lineage>
</organism>
<comment type="caution">
    <text evidence="3">The sequence shown here is derived from an EMBL/GenBank/DDBJ whole genome shotgun (WGS) entry which is preliminary data.</text>
</comment>
<dbReference type="EMBL" id="LOPU01000029">
    <property type="protein sequence ID" value="KTG09412.1"/>
    <property type="molecule type" value="Genomic_DNA"/>
</dbReference>
<name>A0A0W1R8T7_9EURY</name>
<dbReference type="STRING" id="1514971.AUR64_16680"/>
<reference evidence="3 4" key="1">
    <citation type="submission" date="2015-12" db="EMBL/GenBank/DDBJ databases">
        <title>Haloprofundus marisrubri gen. nov., sp. nov., an extremely halophilic archaeon isolated from the Discovery deep brine-seawater interface in the Red Sea.</title>
        <authorList>
            <person name="Zhang G."/>
            <person name="Stingl U."/>
            <person name="Rashid M."/>
        </authorList>
    </citation>
    <scope>NUCLEOTIDE SEQUENCE [LARGE SCALE GENOMIC DNA]</scope>
    <source>
        <strain evidence="3 4">SB9</strain>
    </source>
</reference>
<proteinExistence type="predicted"/>
<dbReference type="InterPro" id="IPR055768">
    <property type="entry name" value="DUF7344"/>
</dbReference>
<dbReference type="AlphaFoldDB" id="A0A0W1R8T7"/>
<protein>
    <recommendedName>
        <fullName evidence="2">DUF7344 domain-containing protein</fullName>
    </recommendedName>
</protein>